<dbReference type="PANTHER" id="PTHR37984:SF5">
    <property type="entry name" value="PROTEIN NYNRIN-LIKE"/>
    <property type="match status" value="1"/>
</dbReference>
<keyword evidence="5" id="KW-0255">Endonuclease</keyword>
<proteinExistence type="predicted"/>
<keyword evidence="8" id="KW-0862">Zinc</keyword>
<accession>A0A4Y2GF66</accession>
<evidence type="ECO:0000256" key="3">
    <source>
        <dbReference type="ARBA" id="ARBA00022695"/>
    </source>
</evidence>
<dbReference type="InterPro" id="IPR005162">
    <property type="entry name" value="Retrotrans_gag_dom"/>
</dbReference>
<organism evidence="13 14">
    <name type="scientific">Araneus ventricosus</name>
    <name type="common">Orbweaver spider</name>
    <name type="synonym">Epeira ventricosa</name>
    <dbReference type="NCBI Taxonomy" id="182803"/>
    <lineage>
        <taxon>Eukaryota</taxon>
        <taxon>Metazoa</taxon>
        <taxon>Ecdysozoa</taxon>
        <taxon>Arthropoda</taxon>
        <taxon>Chelicerata</taxon>
        <taxon>Arachnida</taxon>
        <taxon>Araneae</taxon>
        <taxon>Araneomorphae</taxon>
        <taxon>Entelegynae</taxon>
        <taxon>Araneoidea</taxon>
        <taxon>Araneidae</taxon>
        <taxon>Araneus</taxon>
    </lineage>
</organism>
<evidence type="ECO:0000256" key="4">
    <source>
        <dbReference type="ARBA" id="ARBA00022722"/>
    </source>
</evidence>
<dbReference type="PANTHER" id="PTHR37984">
    <property type="entry name" value="PROTEIN CBG26694"/>
    <property type="match status" value="1"/>
</dbReference>
<dbReference type="GO" id="GO:0004519">
    <property type="term" value="F:endonuclease activity"/>
    <property type="evidence" value="ECO:0007669"/>
    <property type="project" value="UniProtKB-KW"/>
</dbReference>
<dbReference type="Gene3D" id="4.10.60.10">
    <property type="entry name" value="Zinc finger, CCHC-type"/>
    <property type="match status" value="1"/>
</dbReference>
<evidence type="ECO:0000259" key="12">
    <source>
        <dbReference type="PROSITE" id="PS50994"/>
    </source>
</evidence>
<dbReference type="InterPro" id="IPR000477">
    <property type="entry name" value="RT_dom"/>
</dbReference>
<dbReference type="Pfam" id="PF00665">
    <property type="entry name" value="rve"/>
    <property type="match status" value="1"/>
</dbReference>
<dbReference type="PROSITE" id="PS50878">
    <property type="entry name" value="RT_POL"/>
    <property type="match status" value="1"/>
</dbReference>
<dbReference type="SUPFAM" id="SSF50630">
    <property type="entry name" value="Acid proteases"/>
    <property type="match status" value="1"/>
</dbReference>
<dbReference type="SUPFAM" id="SSF53098">
    <property type="entry name" value="Ribonuclease H-like"/>
    <property type="match status" value="1"/>
</dbReference>
<dbReference type="EMBL" id="BGPR01099001">
    <property type="protein sequence ID" value="GBM51188.1"/>
    <property type="molecule type" value="Genomic_DNA"/>
</dbReference>
<dbReference type="Gene3D" id="3.30.70.270">
    <property type="match status" value="2"/>
</dbReference>
<evidence type="ECO:0000259" key="11">
    <source>
        <dbReference type="PROSITE" id="PS50878"/>
    </source>
</evidence>
<evidence type="ECO:0000256" key="9">
    <source>
        <dbReference type="SAM" id="MobiDB-lite"/>
    </source>
</evidence>
<dbReference type="EC" id="2.7.7.49" evidence="1"/>
<dbReference type="CDD" id="cd01647">
    <property type="entry name" value="RT_LTR"/>
    <property type="match status" value="1"/>
</dbReference>
<evidence type="ECO:0000256" key="1">
    <source>
        <dbReference type="ARBA" id="ARBA00012493"/>
    </source>
</evidence>
<keyword evidence="2" id="KW-0808">Transferase</keyword>
<feature type="compositionally biased region" description="Basic and acidic residues" evidence="9">
    <location>
        <begin position="1461"/>
        <end position="1472"/>
    </location>
</feature>
<dbReference type="Proteomes" id="UP000499080">
    <property type="component" value="Unassembled WGS sequence"/>
</dbReference>
<evidence type="ECO:0000256" key="6">
    <source>
        <dbReference type="ARBA" id="ARBA00022801"/>
    </source>
</evidence>
<dbReference type="InterPro" id="IPR012337">
    <property type="entry name" value="RNaseH-like_sf"/>
</dbReference>
<dbReference type="CDD" id="cd00303">
    <property type="entry name" value="retropepsin_like"/>
    <property type="match status" value="1"/>
</dbReference>
<sequence length="1472" mass="170197">MKLIDIPELKAAIASERTSKIRCLHKLLFDFDGDRQNRSRIREFPGFEFQPNDKDFNEKAKLIEEKLSLNELITISNLLLINNEGTKKEIVLRLLAYLCDLDILNQNIIRENDFGSDSENENEQNRKSYENLSEESVQLPVHNVYQPNISFNDIESIIMPFDGDSHQSIEKWIELFEDVVNMFNLSDLHKLVFGKRSLKGKAKLYIQSETGVNSWGKLKNLLLSEFGYSCNSAELHEMLSKRKLKDDESLEEYFLKMKQLCTRGNVEDTALMQYVINGIPDSVTRKSILYGCQNLSEFKQKLRVYEKMRFDYDKVKPNKPKFGNETKDRIKAPKIENKDKFKDTKLNNIRCFNCGALGHKSSVCEHKIKGIKCFKCNKFGDHLAKNCTIKKEHSNVTVDKTTSCENLTTKIVRINDLNIVSLIDTGSQKTLIKKSIFDKIGKISELEQSNIKLSGLGNTTVKPLGIFKTKIIIDDLEFESEICVVSDSSLSFDFIVGCNVINQCTLIVSGKEIKFTKPSDNSLSDSFLINVAEVMTHEQEIDLTHIQNKKYQEKVRNLLRNYKPNKIKKIDVKMNIRLTSDIPINSSPRRFPFIEKEIINEQIEQWLKDKIIRPSTSEYSSPVVLVKKKDGSSRLCIDYRRLNKITVREHFPLPLIDDLLDRLQSANIFSTLDLKNAFFHVDIDPSSKKYTSFVTDTGQYEFNKMSFGLTNSPSVFQRYIYNVFRDLIKENVVMIYLDDLVIFSENETQGIERLQRVLKTASEYGLELNIKKCQFLKREIEFLGHRIKDGKLYASPLKIKAVMNFPEPKCTKDIRSYLGLTGYFRKFIPHYSAIAKPLSDLLKKDSNFSFGLKERESFNELKQILSKEPVLCLYNPKSETEIHTDASIDGFGAYLLQKSIVDNQLHPVYYMSRKTSDTERKYSSYELEVRAVIEALKKFRPYVLGIPFKIVTDCIAFKQTMSKKDISSKIARWALMLEEYDYVIEHRQGTRMRHVDALSRNPVCMIIQDSLTLQILKAQNSDENVKAIKDLLKIKNHHDDYILKGDLLYKSIKGNDLLVVPEDMQMSLIKSAHEKGHFSVKRTEDHLINEFYIPKLKQKIEKCISNCITCILASKKQGKQEGELHPIPKVELPLDTYHVDHLGPLESTNKNYKHILCVIDSFTKFVWLYPTKSTSSQEVISKLELQKSVFGNPRRIISDKGSAFNSKEFDDYCSSESIQHLSVTTGLPRANGQVERLNSTVISVISKLSKDDPTKWFKFVPELQRILNSTYQRSINLTPFELLVGVKMRDKTDLKLRELIEEEIRSNFQESRENLRKDAKQQILKVQESNRKTYNLRRKPPNKYKINDIVAIKRTQHGPGLKFKSKFLGPYKITKIKPNDTYDVKKIGFVEGPVHTNIFQMHAGSRARTWSGGPIVGHQPQQMALPSCVRSEDEAVENREKTTRRDKRRWFGPSRPKHEMKRRDDLKDDIRC</sequence>
<dbReference type="InterPro" id="IPR001878">
    <property type="entry name" value="Znf_CCHC"/>
</dbReference>
<dbReference type="InterPro" id="IPR043502">
    <property type="entry name" value="DNA/RNA_pol_sf"/>
</dbReference>
<keyword evidence="14" id="KW-1185">Reference proteome</keyword>
<dbReference type="GO" id="GO:0016787">
    <property type="term" value="F:hydrolase activity"/>
    <property type="evidence" value="ECO:0007669"/>
    <property type="project" value="UniProtKB-KW"/>
</dbReference>
<dbReference type="Pfam" id="PF17917">
    <property type="entry name" value="RT_RNaseH"/>
    <property type="match status" value="1"/>
</dbReference>
<dbReference type="Gene3D" id="3.10.10.10">
    <property type="entry name" value="HIV Type 1 Reverse Transcriptase, subunit A, domain 1"/>
    <property type="match status" value="1"/>
</dbReference>
<dbReference type="Pfam" id="PF17921">
    <property type="entry name" value="Integrase_H2C2"/>
    <property type="match status" value="1"/>
</dbReference>
<dbReference type="PROSITE" id="PS50994">
    <property type="entry name" value="INTEGRASE"/>
    <property type="match status" value="1"/>
</dbReference>
<dbReference type="InterPro" id="IPR021109">
    <property type="entry name" value="Peptidase_aspartic_dom_sf"/>
</dbReference>
<dbReference type="InterPro" id="IPR036875">
    <property type="entry name" value="Znf_CCHC_sf"/>
</dbReference>
<dbReference type="SUPFAM" id="SSF57756">
    <property type="entry name" value="Retrovirus zinc finger-like domains"/>
    <property type="match status" value="1"/>
</dbReference>
<dbReference type="InterPro" id="IPR036397">
    <property type="entry name" value="RNaseH_sf"/>
</dbReference>
<keyword evidence="8" id="KW-0479">Metal-binding</keyword>
<name>A0A4Y2GF66_ARAVE</name>
<dbReference type="Gene3D" id="1.10.340.70">
    <property type="match status" value="1"/>
</dbReference>
<feature type="domain" description="Reverse transcriptase" evidence="11">
    <location>
        <begin position="607"/>
        <end position="787"/>
    </location>
</feature>
<evidence type="ECO:0000259" key="10">
    <source>
        <dbReference type="PROSITE" id="PS50158"/>
    </source>
</evidence>
<evidence type="ECO:0000256" key="8">
    <source>
        <dbReference type="PROSITE-ProRule" id="PRU00047"/>
    </source>
</evidence>
<dbReference type="GO" id="GO:0003676">
    <property type="term" value="F:nucleic acid binding"/>
    <property type="evidence" value="ECO:0007669"/>
    <property type="project" value="InterPro"/>
</dbReference>
<dbReference type="SMART" id="SM00343">
    <property type="entry name" value="ZnF_C2HC"/>
    <property type="match status" value="2"/>
</dbReference>
<gene>
    <name evidence="13" type="primary">TY3B-G_47</name>
    <name evidence="13" type="ORF">AVEN_135182_1</name>
</gene>
<feature type="domain" description="CCHC-type" evidence="10">
    <location>
        <begin position="350"/>
        <end position="364"/>
    </location>
</feature>
<dbReference type="SUPFAM" id="SSF56672">
    <property type="entry name" value="DNA/RNA polymerases"/>
    <property type="match status" value="1"/>
</dbReference>
<dbReference type="InterPro" id="IPR041588">
    <property type="entry name" value="Integrase_H2C2"/>
</dbReference>
<dbReference type="InterPro" id="IPR050951">
    <property type="entry name" value="Retrovirus_Pol_polyprotein"/>
</dbReference>
<dbReference type="InterPro" id="IPR043128">
    <property type="entry name" value="Rev_trsase/Diguanyl_cyclase"/>
</dbReference>
<evidence type="ECO:0000256" key="5">
    <source>
        <dbReference type="ARBA" id="ARBA00022759"/>
    </source>
</evidence>
<dbReference type="GO" id="GO:0003964">
    <property type="term" value="F:RNA-directed DNA polymerase activity"/>
    <property type="evidence" value="ECO:0007669"/>
    <property type="project" value="UniProtKB-KW"/>
</dbReference>
<evidence type="ECO:0000313" key="13">
    <source>
        <dbReference type="EMBL" id="GBM51188.1"/>
    </source>
</evidence>
<feature type="compositionally biased region" description="Basic and acidic residues" evidence="9">
    <location>
        <begin position="1430"/>
        <end position="1443"/>
    </location>
</feature>
<dbReference type="Gene3D" id="2.40.70.10">
    <property type="entry name" value="Acid Proteases"/>
    <property type="match status" value="1"/>
</dbReference>
<evidence type="ECO:0000313" key="14">
    <source>
        <dbReference type="Proteomes" id="UP000499080"/>
    </source>
</evidence>
<dbReference type="CDD" id="cd09274">
    <property type="entry name" value="RNase_HI_RT_Ty3"/>
    <property type="match status" value="1"/>
</dbReference>
<dbReference type="GO" id="GO:0008270">
    <property type="term" value="F:zinc ion binding"/>
    <property type="evidence" value="ECO:0007669"/>
    <property type="project" value="UniProtKB-KW"/>
</dbReference>
<dbReference type="FunFam" id="3.30.70.270:FF:000026">
    <property type="entry name" value="Transposon Ty3-G Gag-Pol polyprotein"/>
    <property type="match status" value="1"/>
</dbReference>
<dbReference type="InterPro" id="IPR041373">
    <property type="entry name" value="RT_RNaseH"/>
</dbReference>
<evidence type="ECO:0000256" key="2">
    <source>
        <dbReference type="ARBA" id="ARBA00022679"/>
    </source>
</evidence>
<dbReference type="Pfam" id="PF03732">
    <property type="entry name" value="Retrotrans_gag"/>
    <property type="match status" value="1"/>
</dbReference>
<comment type="caution">
    <text evidence="13">The sequence shown here is derived from an EMBL/GenBank/DDBJ whole genome shotgun (WGS) entry which is preliminary data.</text>
</comment>
<reference evidence="13 14" key="1">
    <citation type="journal article" date="2019" name="Sci. Rep.">
        <title>Orb-weaving spider Araneus ventricosus genome elucidates the spidroin gene catalogue.</title>
        <authorList>
            <person name="Kono N."/>
            <person name="Nakamura H."/>
            <person name="Ohtoshi R."/>
            <person name="Moran D.A.P."/>
            <person name="Shinohara A."/>
            <person name="Yoshida Y."/>
            <person name="Fujiwara M."/>
            <person name="Mori M."/>
            <person name="Tomita M."/>
            <person name="Arakawa K."/>
        </authorList>
    </citation>
    <scope>NUCLEOTIDE SEQUENCE [LARGE SCALE GENOMIC DNA]</scope>
</reference>
<dbReference type="Pfam" id="PF00078">
    <property type="entry name" value="RVT_1"/>
    <property type="match status" value="1"/>
</dbReference>
<dbReference type="OrthoDB" id="6776742at2759"/>
<feature type="domain" description="Integrase catalytic" evidence="12">
    <location>
        <begin position="1129"/>
        <end position="1287"/>
    </location>
</feature>
<keyword evidence="6" id="KW-0378">Hydrolase</keyword>
<keyword evidence="3" id="KW-0548">Nucleotidyltransferase</keyword>
<dbReference type="Gene3D" id="3.30.420.10">
    <property type="entry name" value="Ribonuclease H-like superfamily/Ribonuclease H"/>
    <property type="match status" value="1"/>
</dbReference>
<feature type="region of interest" description="Disordered" evidence="9">
    <location>
        <begin position="1429"/>
        <end position="1472"/>
    </location>
</feature>
<keyword evidence="7" id="KW-0695">RNA-directed DNA polymerase</keyword>
<dbReference type="GO" id="GO:0042575">
    <property type="term" value="C:DNA polymerase complex"/>
    <property type="evidence" value="ECO:0007669"/>
    <property type="project" value="UniProtKB-ARBA"/>
</dbReference>
<protein>
    <recommendedName>
        <fullName evidence="1">RNA-directed DNA polymerase</fullName>
        <ecNumber evidence="1">2.7.7.49</ecNumber>
    </recommendedName>
</protein>
<evidence type="ECO:0000256" key="7">
    <source>
        <dbReference type="ARBA" id="ARBA00022918"/>
    </source>
</evidence>
<keyword evidence="4" id="KW-0540">Nuclease</keyword>
<dbReference type="InterPro" id="IPR001584">
    <property type="entry name" value="Integrase_cat-core"/>
</dbReference>
<keyword evidence="8" id="KW-0863">Zinc-finger</keyword>
<dbReference type="PROSITE" id="PS50158">
    <property type="entry name" value="ZF_CCHC"/>
    <property type="match status" value="1"/>
</dbReference>
<dbReference type="GO" id="GO:0015074">
    <property type="term" value="P:DNA integration"/>
    <property type="evidence" value="ECO:0007669"/>
    <property type="project" value="InterPro"/>
</dbReference>